<dbReference type="KEGG" id="sand:H3309_08495"/>
<dbReference type="EMBL" id="CP059851">
    <property type="protein sequence ID" value="QMW21473.1"/>
    <property type="molecule type" value="Genomic_DNA"/>
</dbReference>
<evidence type="ECO:0000256" key="3">
    <source>
        <dbReference type="ARBA" id="ARBA00023002"/>
    </source>
</evidence>
<keyword evidence="7" id="KW-1185">Reference proteome</keyword>
<dbReference type="GO" id="GO:0046872">
    <property type="term" value="F:metal ion binding"/>
    <property type="evidence" value="ECO:0007669"/>
    <property type="project" value="UniProtKB-KW"/>
</dbReference>
<dbReference type="PANTHER" id="PTHR43410">
    <property type="entry name" value="NITRIC OXIDE SYNTHASE OXYGENASE"/>
    <property type="match status" value="1"/>
</dbReference>
<dbReference type="RefSeq" id="WP_182294322.1">
    <property type="nucleotide sequence ID" value="NZ_CP059851.1"/>
</dbReference>
<dbReference type="Proteomes" id="UP000515292">
    <property type="component" value="Chromosome"/>
</dbReference>
<dbReference type="PANTHER" id="PTHR43410:SF1">
    <property type="entry name" value="NITRIC OXIDE SYNTHASE"/>
    <property type="match status" value="1"/>
</dbReference>
<sequence length="416" mass="46988">MDSFVSADPVQRRLRRLGRGERREEAVAFLRQFARETGMAPETLAAREAEVRAALRRHGHYAHSIDELAFGARVAWRNHARCIGRLRWKSLAVRDCRDVTEPAAIAERMFAHVAEAAGRSGAAISIFAAAAGGVPATIENAQMFQYAGWIGEDGAVLGDRRNVELARIAIALGWRPPARRTAFDLLPLIVRDSRGHRHLFPLPPGLAKEVPIRHPTLAGLEALGLRWYSVPCVTNMVLTIGGIDYPCAPFNGYYMATEIASRNLADQRRFDLLPQVADALGMDRGDQLWRDMALTELNRAVLWSFGEAGAAIVDHHVASAEYMEFARLEQRAGRVPSGDWTWIVPPQASAACPVFHLPMTDMHAVPNFYVSRQLDGGALRLDRSLERQGRWLRRFRRWQARWRDWRRRRDAIWHRS</sequence>
<evidence type="ECO:0000256" key="2">
    <source>
        <dbReference type="ARBA" id="ARBA00022723"/>
    </source>
</evidence>
<dbReference type="GO" id="GO:0006809">
    <property type="term" value="P:nitric oxide biosynthetic process"/>
    <property type="evidence" value="ECO:0007669"/>
    <property type="project" value="InterPro"/>
</dbReference>
<dbReference type="Gene3D" id="3.90.440.10">
    <property type="entry name" value="Nitric Oxide Synthase,Heme Domain,Chain A domain 2"/>
    <property type="match status" value="1"/>
</dbReference>
<evidence type="ECO:0000313" key="7">
    <source>
        <dbReference type="Proteomes" id="UP000515292"/>
    </source>
</evidence>
<dbReference type="InterPro" id="IPR050607">
    <property type="entry name" value="NOS"/>
</dbReference>
<keyword evidence="1" id="KW-0349">Heme</keyword>
<evidence type="ECO:0000256" key="1">
    <source>
        <dbReference type="ARBA" id="ARBA00022617"/>
    </source>
</evidence>
<proteinExistence type="predicted"/>
<keyword evidence="4" id="KW-0408">Iron</keyword>
<dbReference type="InterPro" id="IPR044940">
    <property type="entry name" value="NOS_dom_2"/>
</dbReference>
<evidence type="ECO:0000259" key="5">
    <source>
        <dbReference type="PROSITE" id="PS60001"/>
    </source>
</evidence>
<dbReference type="GO" id="GO:0004517">
    <property type="term" value="F:nitric-oxide synthase activity"/>
    <property type="evidence" value="ECO:0007669"/>
    <property type="project" value="InterPro"/>
</dbReference>
<dbReference type="PROSITE" id="PS60001">
    <property type="entry name" value="NOS"/>
    <property type="match status" value="1"/>
</dbReference>
<feature type="domain" description="Nitric oxide synthase (NOS)" evidence="5">
    <location>
        <begin position="81"/>
        <end position="88"/>
    </location>
</feature>
<dbReference type="Pfam" id="PF02898">
    <property type="entry name" value="NO_synthase"/>
    <property type="match status" value="1"/>
</dbReference>
<dbReference type="Gene3D" id="3.90.1230.10">
    <property type="entry name" value="Nitric Oxide Synthase, Chain A, domain 3"/>
    <property type="match status" value="1"/>
</dbReference>
<dbReference type="AlphaFoldDB" id="A0A7G5IDN1"/>
<protein>
    <submittedName>
        <fullName evidence="6">Nitric oxide synthase oxygenase</fullName>
    </submittedName>
</protein>
<dbReference type="InterPro" id="IPR036119">
    <property type="entry name" value="NOS_N_sf"/>
</dbReference>
<dbReference type="InterPro" id="IPR044943">
    <property type="entry name" value="NOS_dom_1"/>
</dbReference>
<accession>A0A7G5IDN1</accession>
<dbReference type="SUPFAM" id="SSF56512">
    <property type="entry name" value="Nitric oxide (NO) synthase oxygenase domain"/>
    <property type="match status" value="1"/>
</dbReference>
<keyword evidence="3" id="KW-0560">Oxidoreductase</keyword>
<gene>
    <name evidence="6" type="ORF">H3309_08495</name>
</gene>
<reference evidence="6 7" key="1">
    <citation type="submission" date="2020-07" db="EMBL/GenBank/DDBJ databases">
        <title>Complete genome sequence for Sandaracinobacter sp. M6.</title>
        <authorList>
            <person name="Tang Y."/>
            <person name="Liu Q."/>
            <person name="Guo Z."/>
            <person name="Lei P."/>
            <person name="Huang B."/>
        </authorList>
    </citation>
    <scope>NUCLEOTIDE SEQUENCE [LARGE SCALE GENOMIC DNA]</scope>
    <source>
        <strain evidence="6 7">M6</strain>
    </source>
</reference>
<dbReference type="Gene3D" id="3.90.340.10">
    <property type="entry name" value="Nitric Oxide Synthase, Chain A, domain 1"/>
    <property type="match status" value="1"/>
</dbReference>
<organism evidence="6 7">
    <name type="scientific">Sandaracinobacteroides saxicola</name>
    <dbReference type="NCBI Taxonomy" id="2759707"/>
    <lineage>
        <taxon>Bacteria</taxon>
        <taxon>Pseudomonadati</taxon>
        <taxon>Pseudomonadota</taxon>
        <taxon>Alphaproteobacteria</taxon>
        <taxon>Sphingomonadales</taxon>
        <taxon>Sphingosinicellaceae</taxon>
        <taxon>Sandaracinobacteroides</taxon>
    </lineage>
</organism>
<keyword evidence="2" id="KW-0479">Metal-binding</keyword>
<evidence type="ECO:0000256" key="4">
    <source>
        <dbReference type="ARBA" id="ARBA00023004"/>
    </source>
</evidence>
<evidence type="ECO:0000313" key="6">
    <source>
        <dbReference type="EMBL" id="QMW21473.1"/>
    </source>
</evidence>
<dbReference type="InterPro" id="IPR044944">
    <property type="entry name" value="NOS_dom_3"/>
</dbReference>
<name>A0A7G5IDN1_9SPHN</name>
<dbReference type="InterPro" id="IPR004030">
    <property type="entry name" value="NOS_N"/>
</dbReference>